<dbReference type="GO" id="GO:0009733">
    <property type="term" value="P:response to auxin"/>
    <property type="evidence" value="ECO:0007669"/>
    <property type="project" value="InterPro"/>
</dbReference>
<organism evidence="2 3">
    <name type="scientific">Anisodus tanguticus</name>
    <dbReference type="NCBI Taxonomy" id="243964"/>
    <lineage>
        <taxon>Eukaryota</taxon>
        <taxon>Viridiplantae</taxon>
        <taxon>Streptophyta</taxon>
        <taxon>Embryophyta</taxon>
        <taxon>Tracheophyta</taxon>
        <taxon>Spermatophyta</taxon>
        <taxon>Magnoliopsida</taxon>
        <taxon>eudicotyledons</taxon>
        <taxon>Gunneridae</taxon>
        <taxon>Pentapetalae</taxon>
        <taxon>asterids</taxon>
        <taxon>lamiids</taxon>
        <taxon>Solanales</taxon>
        <taxon>Solanaceae</taxon>
        <taxon>Solanoideae</taxon>
        <taxon>Hyoscyameae</taxon>
        <taxon>Anisodus</taxon>
    </lineage>
</organism>
<dbReference type="Pfam" id="PF02519">
    <property type="entry name" value="Auxin_inducible"/>
    <property type="match status" value="1"/>
</dbReference>
<protein>
    <recommendedName>
        <fullName evidence="4">Small auxin up regulated protein</fullName>
    </recommendedName>
</protein>
<dbReference type="InterPro" id="IPR003676">
    <property type="entry name" value="SAUR_fam"/>
</dbReference>
<comment type="caution">
    <text evidence="2">The sequence shown here is derived from an EMBL/GenBank/DDBJ whole genome shotgun (WGS) entry which is preliminary data.</text>
</comment>
<comment type="similarity">
    <text evidence="1">Belongs to the ARG7 family.</text>
</comment>
<keyword evidence="3" id="KW-1185">Reference proteome</keyword>
<dbReference type="PANTHER" id="PTHR31374:SF118">
    <property type="entry name" value="OS01G0924966 PROTEIN"/>
    <property type="match status" value="1"/>
</dbReference>
<proteinExistence type="inferred from homology"/>
<evidence type="ECO:0008006" key="4">
    <source>
        <dbReference type="Google" id="ProtNLM"/>
    </source>
</evidence>
<name>A0AAE1VNP4_9SOLA</name>
<evidence type="ECO:0000313" key="2">
    <source>
        <dbReference type="EMBL" id="KAK4377123.1"/>
    </source>
</evidence>
<dbReference type="Proteomes" id="UP001291623">
    <property type="component" value="Unassembled WGS sequence"/>
</dbReference>
<dbReference type="AlphaFoldDB" id="A0AAE1VNP4"/>
<gene>
    <name evidence="2" type="ORF">RND71_003419</name>
</gene>
<evidence type="ECO:0000256" key="1">
    <source>
        <dbReference type="ARBA" id="ARBA00006974"/>
    </source>
</evidence>
<dbReference type="PANTHER" id="PTHR31374">
    <property type="entry name" value="AUXIN-INDUCED PROTEIN-LIKE-RELATED"/>
    <property type="match status" value="1"/>
</dbReference>
<sequence length="140" mass="16126">MEFDKLVGKSKKGLITKTWERCTSFGSFGGKKNYTSENQHSLSIKRKSWTESISIGTGEKIRVVPEGCFSVYVGSERQRFVIRTKYLNHPLFRMLLEEAESEFGYSSEGPLVLPCDVDLFEKLLMEMDDSDELDHHRRHG</sequence>
<reference evidence="2" key="1">
    <citation type="submission" date="2023-12" db="EMBL/GenBank/DDBJ databases">
        <title>Genome assembly of Anisodus tanguticus.</title>
        <authorList>
            <person name="Wang Y.-J."/>
        </authorList>
    </citation>
    <scope>NUCLEOTIDE SEQUENCE</scope>
    <source>
        <strain evidence="2">KB-2021</strain>
        <tissue evidence="2">Leaf</tissue>
    </source>
</reference>
<evidence type="ECO:0000313" key="3">
    <source>
        <dbReference type="Proteomes" id="UP001291623"/>
    </source>
</evidence>
<dbReference type="EMBL" id="JAVYJV010000002">
    <property type="protein sequence ID" value="KAK4377123.1"/>
    <property type="molecule type" value="Genomic_DNA"/>
</dbReference>
<accession>A0AAE1VNP4</accession>